<comment type="caution">
    <text evidence="2">The sequence shown here is derived from an EMBL/GenBank/DDBJ whole genome shotgun (WGS) entry which is preliminary data.</text>
</comment>
<dbReference type="NCBIfam" id="NF033484">
    <property type="entry name" value="Stp1_PP2C_phos"/>
    <property type="match status" value="1"/>
</dbReference>
<dbReference type="InterPro" id="IPR015655">
    <property type="entry name" value="PP2C"/>
</dbReference>
<protein>
    <submittedName>
        <fullName evidence="2">Stp1/IreP family PP2C-type Ser/Thr phosphatase</fullName>
    </submittedName>
</protein>
<dbReference type="SUPFAM" id="SSF81606">
    <property type="entry name" value="PP2C-like"/>
    <property type="match status" value="1"/>
</dbReference>
<proteinExistence type="predicted"/>
<dbReference type="Gene3D" id="3.60.40.10">
    <property type="entry name" value="PPM-type phosphatase domain"/>
    <property type="match status" value="1"/>
</dbReference>
<dbReference type="RefSeq" id="WP_418890085.1">
    <property type="nucleotide sequence ID" value="NZ_JBEUWX010000001.1"/>
</dbReference>
<reference evidence="3" key="1">
    <citation type="submission" date="2024-06" db="EMBL/GenBank/DDBJ databases">
        <title>Radixoralia hellwigii gen. nov., sp nov., isolated from a root canal in the human oral cavity.</title>
        <authorList>
            <person name="Bartsch S."/>
            <person name="Wittmer A."/>
            <person name="Schulz A.-K."/>
            <person name="Neumann-Schaal M."/>
            <person name="Wolf J."/>
            <person name="Gronow S."/>
            <person name="Tennert C."/>
            <person name="Haecker G."/>
            <person name="Cieplik F."/>
            <person name="Al-Ahmad A."/>
        </authorList>
    </citation>
    <scope>NUCLEOTIDE SEQUENCE [LARGE SCALE GENOMIC DNA]</scope>
    <source>
        <strain evidence="3">Wk13</strain>
    </source>
</reference>
<evidence type="ECO:0000313" key="2">
    <source>
        <dbReference type="EMBL" id="MFA9948917.1"/>
    </source>
</evidence>
<keyword evidence="3" id="KW-1185">Reference proteome</keyword>
<dbReference type="SMART" id="SM00331">
    <property type="entry name" value="PP2C_SIG"/>
    <property type="match status" value="1"/>
</dbReference>
<evidence type="ECO:0000313" key="3">
    <source>
        <dbReference type="Proteomes" id="UP001574673"/>
    </source>
</evidence>
<dbReference type="EMBL" id="JBEUWX010000001">
    <property type="protein sequence ID" value="MFA9948917.1"/>
    <property type="molecule type" value="Genomic_DNA"/>
</dbReference>
<dbReference type="InterPro" id="IPR036457">
    <property type="entry name" value="PPM-type-like_dom_sf"/>
</dbReference>
<dbReference type="CDD" id="cd00143">
    <property type="entry name" value="PP2Cc"/>
    <property type="match status" value="1"/>
</dbReference>
<dbReference type="PROSITE" id="PS51746">
    <property type="entry name" value="PPM_2"/>
    <property type="match status" value="1"/>
</dbReference>
<evidence type="ECO:0000259" key="1">
    <source>
        <dbReference type="PROSITE" id="PS51746"/>
    </source>
</evidence>
<dbReference type="PANTHER" id="PTHR47992">
    <property type="entry name" value="PROTEIN PHOSPHATASE"/>
    <property type="match status" value="1"/>
</dbReference>
<dbReference type="SMART" id="SM00332">
    <property type="entry name" value="PP2Cc"/>
    <property type="match status" value="1"/>
</dbReference>
<accession>A0ABV4UCM4</accession>
<gene>
    <name evidence="2" type="ORF">ABCS64_01005</name>
</gene>
<dbReference type="Pfam" id="PF00481">
    <property type="entry name" value="PP2C"/>
    <property type="match status" value="1"/>
</dbReference>
<organism evidence="2 3">
    <name type="scientific">Dentiradicibacter hellwigii</name>
    <dbReference type="NCBI Taxonomy" id="3149053"/>
    <lineage>
        <taxon>Bacteria</taxon>
        <taxon>Pseudomonadati</taxon>
        <taxon>Pseudomonadota</taxon>
        <taxon>Betaproteobacteria</taxon>
        <taxon>Rhodocyclales</taxon>
        <taxon>Rhodocyclaceae</taxon>
        <taxon>Dentiradicibacter</taxon>
    </lineage>
</organism>
<dbReference type="Proteomes" id="UP001574673">
    <property type="component" value="Unassembled WGS sequence"/>
</dbReference>
<name>A0ABV4UCM4_9RHOO</name>
<dbReference type="InterPro" id="IPR001932">
    <property type="entry name" value="PPM-type_phosphatase-like_dom"/>
</dbReference>
<feature type="domain" description="PPM-type phosphatase" evidence="1">
    <location>
        <begin position="11"/>
        <end position="258"/>
    </location>
</feature>
<sequence length="284" mass="30865">MASNPLSGALEIVVRSDPGMMRRYNEDAVFANPALGLVILADGMGGYNAGEVASSMAITGISAALEQDFFLHSPYAIGGAPGDLHVQRCLSRRIAAANTAIYQTSMTQPECAGMGTTLVMAMFHDNAVIAAHLGDSRLYCLRGDEFRQLTHDHSFVQDQVDRGLMTAADARLSRNRGLLTRALGVDAIAAPDLRRHPARPGDIYLLCSDGLNDMLMDREIGKALRAQSDNLELAAAQLIQMANDMGGRDNVSVILIKVLREFPVQHTALFRQRRTGEHSRTLFE</sequence>